<dbReference type="EMBL" id="VSSQ01013981">
    <property type="protein sequence ID" value="MPM52692.1"/>
    <property type="molecule type" value="Genomic_DNA"/>
</dbReference>
<gene>
    <name evidence="4" type="ORF">SDC9_99453</name>
</gene>
<dbReference type="InterPro" id="IPR048389">
    <property type="entry name" value="YciQ-like_C"/>
</dbReference>
<name>A0A645AHK8_9ZZZZ</name>
<feature type="domain" description="DUF2207" evidence="2">
    <location>
        <begin position="13"/>
        <end position="117"/>
    </location>
</feature>
<protein>
    <recommendedName>
        <fullName evidence="5">DUF2207 domain-containing protein</fullName>
    </recommendedName>
</protein>
<proteinExistence type="predicted"/>
<reference evidence="4" key="1">
    <citation type="submission" date="2019-08" db="EMBL/GenBank/DDBJ databases">
        <authorList>
            <person name="Kucharzyk K."/>
            <person name="Murdoch R.W."/>
            <person name="Higgins S."/>
            <person name="Loffler F."/>
        </authorList>
    </citation>
    <scope>NUCLEOTIDE SEQUENCE</scope>
</reference>
<dbReference type="Pfam" id="PF09972">
    <property type="entry name" value="DUF2207"/>
    <property type="match status" value="1"/>
</dbReference>
<evidence type="ECO:0000256" key="1">
    <source>
        <dbReference type="SAM" id="Phobius"/>
    </source>
</evidence>
<sequence length="534" mass="58696">MSSDYITFRLGSENRTVTGLKEYQISYTYAIGDDRNDEYDEFYYNLLGPGWQAPIKEFTFRVTFPKPIDPSMVFLTGGIYGSTAQRGSFTVSSDGRTVSGKAADMQVGEALTLRVQMENGYFSEVKPFVDYTIPASMLALLIALAASVHATLIFRKYGRDDVFVPVVRFEPPENLSPLEVGYLADGSVDNKDMTSMLFYWADKGLISIEEKGRKDFVFTKLLECPTSKKHEKNLFNGFFACGDGNQVTLKQLESGKFGDTLGKARTEVVAYFRGDRKLQDSKAEKMRAVGILYGALASVLLAIGSTITLMEGETMVLMIIGIFSVGFSALAASRLVAVWELSSAIKKGFKFFGLALYALVMTLIAFFFEAYVLEHGIFFSLVISLALVLIPVYLGFLAIVTGKRSAYAQKRLEEIVGYRDFISKVEIDKLKLMIDSDPQLFYHVLGYAIVLGLEDVWAKKFSKISFAEPSWYVGSRPVRDALFYSALSHRLGSAVVEKAVYTQAKSGSRSPIGSSFGSSGFSGGGFGGGGGGAW</sequence>
<dbReference type="Pfam" id="PF20990">
    <property type="entry name" value="DUF2207_C"/>
    <property type="match status" value="1"/>
</dbReference>
<keyword evidence="1" id="KW-0812">Transmembrane</keyword>
<evidence type="ECO:0000313" key="4">
    <source>
        <dbReference type="EMBL" id="MPM52692.1"/>
    </source>
</evidence>
<feature type="transmembrane region" description="Helical" evidence="1">
    <location>
        <begin position="291"/>
        <end position="310"/>
    </location>
</feature>
<dbReference type="InterPro" id="IPR018702">
    <property type="entry name" value="DUF2207"/>
</dbReference>
<evidence type="ECO:0008006" key="5">
    <source>
        <dbReference type="Google" id="ProtNLM"/>
    </source>
</evidence>
<feature type="transmembrane region" description="Helical" evidence="1">
    <location>
        <begin position="131"/>
        <end position="154"/>
    </location>
</feature>
<dbReference type="AlphaFoldDB" id="A0A645AHK8"/>
<keyword evidence="1" id="KW-0472">Membrane</keyword>
<feature type="domain" description="Predicted membrane protein YciQ-like C-terminal" evidence="3">
    <location>
        <begin position="169"/>
        <end position="461"/>
    </location>
</feature>
<organism evidence="4">
    <name type="scientific">bioreactor metagenome</name>
    <dbReference type="NCBI Taxonomy" id="1076179"/>
    <lineage>
        <taxon>unclassified sequences</taxon>
        <taxon>metagenomes</taxon>
        <taxon>ecological metagenomes</taxon>
    </lineage>
</organism>
<feature type="transmembrane region" description="Helical" evidence="1">
    <location>
        <begin position="316"/>
        <end position="339"/>
    </location>
</feature>
<evidence type="ECO:0000259" key="3">
    <source>
        <dbReference type="Pfam" id="PF20990"/>
    </source>
</evidence>
<feature type="transmembrane region" description="Helical" evidence="1">
    <location>
        <begin position="377"/>
        <end position="401"/>
    </location>
</feature>
<evidence type="ECO:0000259" key="2">
    <source>
        <dbReference type="Pfam" id="PF09972"/>
    </source>
</evidence>
<feature type="transmembrane region" description="Helical" evidence="1">
    <location>
        <begin position="351"/>
        <end position="371"/>
    </location>
</feature>
<keyword evidence="1" id="KW-1133">Transmembrane helix</keyword>
<accession>A0A645AHK8</accession>
<comment type="caution">
    <text evidence="4">The sequence shown here is derived from an EMBL/GenBank/DDBJ whole genome shotgun (WGS) entry which is preliminary data.</text>
</comment>